<sequence>MELLRNVVILLHIVGFAATFGAWVAEAAARRFRTTRVMDYGLLVSLLTGIALAAPWPAGIVLNYPKIGVKLIILIVIGGLLGMGNARQRRTGEPVPRPVFVAVGVLSLTAAAIAVLW</sequence>
<protein>
    <recommendedName>
        <fullName evidence="4">Fe-S protein</fullName>
    </recommendedName>
</protein>
<evidence type="ECO:0000256" key="1">
    <source>
        <dbReference type="SAM" id="Phobius"/>
    </source>
</evidence>
<feature type="transmembrane region" description="Helical" evidence="1">
    <location>
        <begin position="6"/>
        <end position="25"/>
    </location>
</feature>
<name>A0A7I7SUP6_9MYCO</name>
<accession>A0A7I7SUP6</accession>
<proteinExistence type="predicted"/>
<feature type="transmembrane region" description="Helical" evidence="1">
    <location>
        <begin position="67"/>
        <end position="86"/>
    </location>
</feature>
<dbReference type="AlphaFoldDB" id="A0A7I7SUP6"/>
<dbReference type="KEGG" id="msar:MSAR_31770"/>
<reference evidence="2 3" key="1">
    <citation type="journal article" date="2019" name="Emerg. Microbes Infect.">
        <title>Comprehensive subspecies identification of 175 nontuberculous mycobacteria species based on 7547 genomic profiles.</title>
        <authorList>
            <person name="Matsumoto Y."/>
            <person name="Kinjo T."/>
            <person name="Motooka D."/>
            <person name="Nabeya D."/>
            <person name="Jung N."/>
            <person name="Uechi K."/>
            <person name="Horii T."/>
            <person name="Iida T."/>
            <person name="Fujita J."/>
            <person name="Nakamura S."/>
        </authorList>
    </citation>
    <scope>NUCLEOTIDE SEQUENCE [LARGE SCALE GENOMIC DNA]</scope>
    <source>
        <strain evidence="2 3">JCM 30395</strain>
    </source>
</reference>
<evidence type="ECO:0008006" key="4">
    <source>
        <dbReference type="Google" id="ProtNLM"/>
    </source>
</evidence>
<keyword evidence="1" id="KW-0472">Membrane</keyword>
<gene>
    <name evidence="2" type="ORF">MSAR_31770</name>
</gene>
<feature type="transmembrane region" description="Helical" evidence="1">
    <location>
        <begin position="37"/>
        <end position="55"/>
    </location>
</feature>
<dbReference type="RefSeq" id="WP_163698382.1">
    <property type="nucleotide sequence ID" value="NZ_AP022595.1"/>
</dbReference>
<dbReference type="Proteomes" id="UP000466445">
    <property type="component" value="Chromosome"/>
</dbReference>
<keyword evidence="1" id="KW-1133">Transmembrane helix</keyword>
<organism evidence="2 3">
    <name type="scientific">Mycolicibacterium sarraceniae</name>
    <dbReference type="NCBI Taxonomy" id="1534348"/>
    <lineage>
        <taxon>Bacteria</taxon>
        <taxon>Bacillati</taxon>
        <taxon>Actinomycetota</taxon>
        <taxon>Actinomycetes</taxon>
        <taxon>Mycobacteriales</taxon>
        <taxon>Mycobacteriaceae</taxon>
        <taxon>Mycolicibacterium</taxon>
    </lineage>
</organism>
<feature type="transmembrane region" description="Helical" evidence="1">
    <location>
        <begin position="98"/>
        <end position="116"/>
    </location>
</feature>
<keyword evidence="3" id="KW-1185">Reference proteome</keyword>
<evidence type="ECO:0000313" key="2">
    <source>
        <dbReference type="EMBL" id="BBY60041.1"/>
    </source>
</evidence>
<dbReference type="EMBL" id="AP022595">
    <property type="protein sequence ID" value="BBY60041.1"/>
    <property type="molecule type" value="Genomic_DNA"/>
</dbReference>
<keyword evidence="1" id="KW-0812">Transmembrane</keyword>
<evidence type="ECO:0000313" key="3">
    <source>
        <dbReference type="Proteomes" id="UP000466445"/>
    </source>
</evidence>